<evidence type="ECO:0000313" key="2">
    <source>
        <dbReference type="EMBL" id="KKK72542.1"/>
    </source>
</evidence>
<keyword evidence="1" id="KW-0472">Membrane</keyword>
<protein>
    <submittedName>
        <fullName evidence="2">Uncharacterized protein</fullName>
    </submittedName>
</protein>
<dbReference type="EMBL" id="LAZR01057207">
    <property type="protein sequence ID" value="KKK72542.1"/>
    <property type="molecule type" value="Genomic_DNA"/>
</dbReference>
<sequence length="121" mass="13804">MAPRLRNWDAVEVLFAGRRVTISRFSLPKVLLYTIIYMVVLLIEPKEAEMRKRFTLLNVTEATYNALKALQQGEKVVMSTHVENAVLRPVAHFRTLLPQLTKDTQLVAKIDKLLASVGEQE</sequence>
<name>A0A0F8XTV3_9ZZZZ</name>
<dbReference type="AlphaFoldDB" id="A0A0F8XTV3"/>
<proteinExistence type="predicted"/>
<keyword evidence="1" id="KW-1133">Transmembrane helix</keyword>
<gene>
    <name evidence="2" type="ORF">LCGC14_2902810</name>
</gene>
<reference evidence="2" key="1">
    <citation type="journal article" date="2015" name="Nature">
        <title>Complex archaea that bridge the gap between prokaryotes and eukaryotes.</title>
        <authorList>
            <person name="Spang A."/>
            <person name="Saw J.H."/>
            <person name="Jorgensen S.L."/>
            <person name="Zaremba-Niedzwiedzka K."/>
            <person name="Martijn J."/>
            <person name="Lind A.E."/>
            <person name="van Eijk R."/>
            <person name="Schleper C."/>
            <person name="Guy L."/>
            <person name="Ettema T.J."/>
        </authorList>
    </citation>
    <scope>NUCLEOTIDE SEQUENCE</scope>
</reference>
<comment type="caution">
    <text evidence="2">The sequence shown here is derived from an EMBL/GenBank/DDBJ whole genome shotgun (WGS) entry which is preliminary data.</text>
</comment>
<feature type="transmembrane region" description="Helical" evidence="1">
    <location>
        <begin position="25"/>
        <end position="43"/>
    </location>
</feature>
<organism evidence="2">
    <name type="scientific">marine sediment metagenome</name>
    <dbReference type="NCBI Taxonomy" id="412755"/>
    <lineage>
        <taxon>unclassified sequences</taxon>
        <taxon>metagenomes</taxon>
        <taxon>ecological metagenomes</taxon>
    </lineage>
</organism>
<keyword evidence="1" id="KW-0812">Transmembrane</keyword>
<accession>A0A0F8XTV3</accession>
<evidence type="ECO:0000256" key="1">
    <source>
        <dbReference type="SAM" id="Phobius"/>
    </source>
</evidence>